<organism evidence="3 4">
    <name type="scientific">Pygocentrus nattereri</name>
    <name type="common">Red-bellied piranha</name>
    <dbReference type="NCBI Taxonomy" id="42514"/>
    <lineage>
        <taxon>Eukaryota</taxon>
        <taxon>Metazoa</taxon>
        <taxon>Chordata</taxon>
        <taxon>Craniata</taxon>
        <taxon>Vertebrata</taxon>
        <taxon>Euteleostomi</taxon>
        <taxon>Actinopterygii</taxon>
        <taxon>Neopterygii</taxon>
        <taxon>Teleostei</taxon>
        <taxon>Ostariophysi</taxon>
        <taxon>Characiformes</taxon>
        <taxon>Characoidei</taxon>
        <taxon>Pygocentrus</taxon>
    </lineage>
</organism>
<dbReference type="Pfam" id="PF00481">
    <property type="entry name" value="PP2C"/>
    <property type="match status" value="2"/>
</dbReference>
<dbReference type="SUPFAM" id="SSF81606">
    <property type="entry name" value="PP2C-like"/>
    <property type="match status" value="1"/>
</dbReference>
<accession>A0A3B4BMH9</accession>
<sequence length="476" mass="52323">MLTRVKTAVASFVGGIMAGAPDGEQLSGAELPHKFPYMRPAFLGLSPDEIECSADHIARPILILKETKRLPWATGYAEVINAGKSALNEDQACCEVIVVKKRPGGSSTPSKTPTAKRRSSLPNGEGLGLRENSESEGLVFHYWALFDGHAGSGAAVMASRLLQQHIIEQLQDVLDVLRNLASLPPTVLGEEPNHQATPGSNRALTRAASLRGAAGAPGSPCTPPPRFFTEKKIQHESLVIGALENAFKEMDAQIEREKAVYSISGGCTALVVAFVLGKLYVANAGDSRAIIIRNGEIIPVSSEFTPESERQRLQFLGYMHPHLLGGEFTHLEFPRRVQRNEVGKKMLYRDFTMTGWAYKTIEDEDLRFPLIYGEGKKVKVYNLTQYEHGADDVLVMGTDGLWDVLSNEEVAESVTSFLANCDPDDLHRYTMAAQDLVMRARGVLRDRGWRITNDRLGSGDDISVYIIPLMYGNRQQ</sequence>
<dbReference type="PANTHER" id="PTHR13832">
    <property type="entry name" value="PROTEIN PHOSPHATASE 2C"/>
    <property type="match status" value="1"/>
</dbReference>
<dbReference type="AlphaFoldDB" id="A0A3B4BMH9"/>
<gene>
    <name evidence="3" type="primary">PPM1H</name>
</gene>
<dbReference type="GO" id="GO:0005739">
    <property type="term" value="C:mitochondrion"/>
    <property type="evidence" value="ECO:0007669"/>
    <property type="project" value="TreeGrafter"/>
</dbReference>
<dbReference type="InterPro" id="IPR001932">
    <property type="entry name" value="PPM-type_phosphatase-like_dom"/>
</dbReference>
<proteinExistence type="predicted"/>
<dbReference type="SMART" id="SM00332">
    <property type="entry name" value="PP2Cc"/>
    <property type="match status" value="1"/>
</dbReference>
<evidence type="ECO:0000313" key="4">
    <source>
        <dbReference type="Proteomes" id="UP001501920"/>
    </source>
</evidence>
<evidence type="ECO:0000313" key="3">
    <source>
        <dbReference type="Ensembl" id="ENSPNAP00000000773.2"/>
    </source>
</evidence>
<reference evidence="3" key="3">
    <citation type="submission" date="2025-09" db="UniProtKB">
        <authorList>
            <consortium name="Ensembl"/>
        </authorList>
    </citation>
    <scope>IDENTIFICATION</scope>
</reference>
<dbReference type="Proteomes" id="UP001501920">
    <property type="component" value="Chromosome 1"/>
</dbReference>
<dbReference type="GeneTree" id="ENSGT00940000165017"/>
<dbReference type="CDD" id="cd00143">
    <property type="entry name" value="PP2Cc"/>
    <property type="match status" value="1"/>
</dbReference>
<keyword evidence="4" id="KW-1185">Reference proteome</keyword>
<dbReference type="InterPro" id="IPR015655">
    <property type="entry name" value="PP2C"/>
</dbReference>
<evidence type="ECO:0000259" key="2">
    <source>
        <dbReference type="PROSITE" id="PS51746"/>
    </source>
</evidence>
<dbReference type="Gene3D" id="3.60.40.10">
    <property type="entry name" value="PPM-type phosphatase domain"/>
    <property type="match status" value="1"/>
</dbReference>
<reference evidence="3" key="2">
    <citation type="submission" date="2025-08" db="UniProtKB">
        <authorList>
            <consortium name="Ensembl"/>
        </authorList>
    </citation>
    <scope>IDENTIFICATION</scope>
</reference>
<dbReference type="GO" id="GO:0004741">
    <property type="term" value="F:[pyruvate dehydrogenase (acetyl-transferring)]-phosphatase activity"/>
    <property type="evidence" value="ECO:0007669"/>
    <property type="project" value="TreeGrafter"/>
</dbReference>
<dbReference type="PROSITE" id="PS51746">
    <property type="entry name" value="PPM_2"/>
    <property type="match status" value="1"/>
</dbReference>
<dbReference type="PANTHER" id="PTHR13832:SF838">
    <property type="entry name" value="PROTEIN PHOSPHATASE 1H"/>
    <property type="match status" value="1"/>
</dbReference>
<dbReference type="InterPro" id="IPR036457">
    <property type="entry name" value="PPM-type-like_dom_sf"/>
</dbReference>
<dbReference type="Ensembl" id="ENSPNAT00000013281.2">
    <property type="protein sequence ID" value="ENSPNAP00000000773.2"/>
    <property type="gene ID" value="ENSPNAG00000007731.2"/>
</dbReference>
<feature type="region of interest" description="Disordered" evidence="1">
    <location>
        <begin position="103"/>
        <end position="130"/>
    </location>
</feature>
<protein>
    <recommendedName>
        <fullName evidence="2">PPM-type phosphatase domain-containing protein</fullName>
    </recommendedName>
</protein>
<feature type="domain" description="PPM-type phosphatase" evidence="2">
    <location>
        <begin position="115"/>
        <end position="469"/>
    </location>
</feature>
<evidence type="ECO:0000256" key="1">
    <source>
        <dbReference type="SAM" id="MobiDB-lite"/>
    </source>
</evidence>
<reference evidence="3 4" key="1">
    <citation type="submission" date="2020-10" db="EMBL/GenBank/DDBJ databases">
        <title>Pygocentrus nattereri (red-bellied piranha) genome, fPygNat1, primary haplotype.</title>
        <authorList>
            <person name="Myers G."/>
            <person name="Meyer A."/>
            <person name="Karagic N."/>
            <person name="Pippel M."/>
            <person name="Winkler S."/>
            <person name="Tracey A."/>
            <person name="Wood J."/>
            <person name="Formenti G."/>
            <person name="Howe K."/>
            <person name="Fedrigo O."/>
            <person name="Jarvis E.D."/>
        </authorList>
    </citation>
    <scope>NUCLEOTIDE SEQUENCE [LARGE SCALE GENOMIC DNA]</scope>
</reference>
<name>A0A3B4BMH9_PYGNA</name>